<organism evidence="10 11">
    <name type="scientific">Mycolicibacterium cosmeticum</name>
    <dbReference type="NCBI Taxonomy" id="258533"/>
    <lineage>
        <taxon>Bacteria</taxon>
        <taxon>Bacillati</taxon>
        <taxon>Actinomycetota</taxon>
        <taxon>Actinomycetes</taxon>
        <taxon>Mycobacteriales</taxon>
        <taxon>Mycobacteriaceae</taxon>
        <taxon>Mycolicibacterium</taxon>
    </lineage>
</organism>
<gene>
    <name evidence="10" type="ORF">BN977_05276</name>
</gene>
<evidence type="ECO:0000256" key="6">
    <source>
        <dbReference type="ARBA" id="ARBA00023136"/>
    </source>
</evidence>
<feature type="transmembrane region" description="Helical" evidence="7">
    <location>
        <begin position="519"/>
        <end position="539"/>
    </location>
</feature>
<comment type="similarity">
    <text evidence="2">Belongs to the ABC-4 integral membrane protein family. LolC/E subfamily.</text>
</comment>
<feature type="transmembrane region" description="Helical" evidence="7">
    <location>
        <begin position="850"/>
        <end position="873"/>
    </location>
</feature>
<name>W9AY30_MYCCO</name>
<evidence type="ECO:0000256" key="4">
    <source>
        <dbReference type="ARBA" id="ARBA00022692"/>
    </source>
</evidence>
<reference evidence="10" key="1">
    <citation type="submission" date="2014-03" db="EMBL/GenBank/DDBJ databases">
        <title>Draft Genome Sequence of Mycobacterium cosmeticum DSM 44829.</title>
        <authorList>
            <person name="Croce O."/>
            <person name="Robert C."/>
            <person name="Raoult D."/>
            <person name="Drancourt M."/>
        </authorList>
    </citation>
    <scope>NUCLEOTIDE SEQUENCE [LARGE SCALE GENOMIC DNA]</scope>
    <source>
        <strain evidence="10">DSM 44829</strain>
    </source>
</reference>
<feature type="transmembrane region" description="Helical" evidence="7">
    <location>
        <begin position="801"/>
        <end position="830"/>
    </location>
</feature>
<keyword evidence="6 7" id="KW-0472">Membrane</keyword>
<evidence type="ECO:0000313" key="10">
    <source>
        <dbReference type="EMBL" id="CDO10443.1"/>
    </source>
</evidence>
<feature type="domain" description="MacB-like periplasmic core" evidence="9">
    <location>
        <begin position="20"/>
        <end position="208"/>
    </location>
</feature>
<sequence>MITVWLAGLLRRQPTRLLGAAAGVAVAVALIATLGSFLATSQATMTERAVRSVAVDWQVQLTPNADTAAASHLITSTAGVAASAPVGFAHTTGVSATVGGSTQQTGPGVVLGIPDTYRQLFPGEIRTLAGADTGVLLAQQTAANLHAAPGDKITIGRAGLPAAEVRVAGIVELPQANSLFQTVGAPPAAQPTAPPDNVVLLPEPQWHTLFDPLAGPRPDLVSTQIHLRRTQDLPADPAAAYTTVRGAARNLEARSAGSVLVGDNLGAALDAARSDAAYARVLFLFLGLPGAVLAALLTATVTSAAAGPRRAEQALLRARGATTRQLLVLAAAETASIGALGALAGLGGAAVVNTLAFGSPRFGTTIAAALGWPAVAAAAGIAVAAATVLLPAWRDLRGRTVADGRGRIGALTLPIWARLGVDAVFLAGAALVFYATTGRGYQLVLAPEGVPAISVSYWAFAGPALLWIGAGLLSWRLADLLLGRGRPLIAAALRPVTGELAGTIAAGLSRARRPLVRGIVMLALAVAFATSTATFNATYRQQAEVDAQLTNGADVTVTAPTPLPAAVTDQLTAVPGVRAVEPMAHRFAYIGNDLQDLYGIQPDTITRATALQDAYFPQSGAAAAMRTLARTPDAVLLSAETVHDFQLQPGDPVTLRLVDASTSQPRPVTFRYAGVVTEFPTAPKDSFLVANADYLAAHTGTPAPNVFLVDTGGHDTTAVAARIRAITGASATVTDIATVRADVGSSLTAVDLAGLTRVELSFALVLAVGAGALVVGLGLAERRRVFALMSALGARSRHLRALVFSDTAIVTGAGILTGGALGAVLSMMLVKVLSGVFDPPPDTVAVPWPYLGATALVTVGTLGAVSACAVLLFTRRPARTLIRDQ</sequence>
<dbReference type="InterPro" id="IPR025857">
    <property type="entry name" value="MacB_PCD"/>
</dbReference>
<comment type="caution">
    <text evidence="10">The sequence shown here is derived from an EMBL/GenBank/DDBJ whole genome shotgun (WGS) entry which is preliminary data.</text>
</comment>
<evidence type="ECO:0000313" key="11">
    <source>
        <dbReference type="Proteomes" id="UP000028870"/>
    </source>
</evidence>
<evidence type="ECO:0000256" key="5">
    <source>
        <dbReference type="ARBA" id="ARBA00022989"/>
    </source>
</evidence>
<keyword evidence="11" id="KW-1185">Reference proteome</keyword>
<feature type="transmembrane region" description="Helical" evidence="7">
    <location>
        <begin position="281"/>
        <end position="305"/>
    </location>
</feature>
<evidence type="ECO:0000256" key="1">
    <source>
        <dbReference type="ARBA" id="ARBA00004651"/>
    </source>
</evidence>
<proteinExistence type="inferred from homology"/>
<feature type="domain" description="ABC3 transporter permease C-terminal" evidence="8">
    <location>
        <begin position="291"/>
        <end position="394"/>
    </location>
</feature>
<feature type="transmembrane region" description="Helical" evidence="7">
    <location>
        <begin position="372"/>
        <end position="394"/>
    </location>
</feature>
<dbReference type="AlphaFoldDB" id="W9AY30"/>
<dbReference type="STRING" id="258533.BN977_05276"/>
<reference evidence="10" key="2">
    <citation type="submission" date="2014-03" db="EMBL/GenBank/DDBJ databases">
        <authorList>
            <person name="Urmite Genomes"/>
        </authorList>
    </citation>
    <scope>NUCLEOTIDE SEQUENCE</scope>
    <source>
        <strain evidence="10">DSM 44829</strain>
    </source>
</reference>
<feature type="transmembrane region" description="Helical" evidence="7">
    <location>
        <begin position="415"/>
        <end position="435"/>
    </location>
</feature>
<dbReference type="PANTHER" id="PTHR30489:SF0">
    <property type="entry name" value="LIPOPROTEIN-RELEASING SYSTEM TRANSMEMBRANE PROTEIN LOLE"/>
    <property type="match status" value="1"/>
</dbReference>
<feature type="domain" description="ABC3 transporter permease C-terminal" evidence="8">
    <location>
        <begin position="761"/>
        <end position="875"/>
    </location>
</feature>
<dbReference type="Pfam" id="PF12704">
    <property type="entry name" value="MacB_PCD"/>
    <property type="match status" value="2"/>
</dbReference>
<accession>W9AY30</accession>
<dbReference type="GO" id="GO:0044874">
    <property type="term" value="P:lipoprotein localization to outer membrane"/>
    <property type="evidence" value="ECO:0007669"/>
    <property type="project" value="TreeGrafter"/>
</dbReference>
<feature type="transmembrane region" description="Helical" evidence="7">
    <location>
        <begin position="17"/>
        <end position="39"/>
    </location>
</feature>
<dbReference type="RefSeq" id="WP_024451169.1">
    <property type="nucleotide sequence ID" value="NZ_CCBB010000003.1"/>
</dbReference>
<dbReference type="OrthoDB" id="8036472at2"/>
<dbReference type="GO" id="GO:0098797">
    <property type="term" value="C:plasma membrane protein complex"/>
    <property type="evidence" value="ECO:0007669"/>
    <property type="project" value="TreeGrafter"/>
</dbReference>
<evidence type="ECO:0000256" key="3">
    <source>
        <dbReference type="ARBA" id="ARBA00022475"/>
    </source>
</evidence>
<dbReference type="eggNOG" id="COG0577">
    <property type="taxonomic scope" value="Bacteria"/>
</dbReference>
<dbReference type="PANTHER" id="PTHR30489">
    <property type="entry name" value="LIPOPROTEIN-RELEASING SYSTEM TRANSMEMBRANE PROTEIN LOLE"/>
    <property type="match status" value="1"/>
</dbReference>
<evidence type="ECO:0000256" key="2">
    <source>
        <dbReference type="ARBA" id="ARBA00005236"/>
    </source>
</evidence>
<evidence type="ECO:0000259" key="9">
    <source>
        <dbReference type="Pfam" id="PF12704"/>
    </source>
</evidence>
<feature type="transmembrane region" description="Helical" evidence="7">
    <location>
        <begin position="760"/>
        <end position="780"/>
    </location>
</feature>
<feature type="transmembrane region" description="Helical" evidence="7">
    <location>
        <begin position="455"/>
        <end position="478"/>
    </location>
</feature>
<feature type="transmembrane region" description="Helical" evidence="7">
    <location>
        <begin position="326"/>
        <end position="352"/>
    </location>
</feature>
<keyword evidence="3" id="KW-1003">Cell membrane</keyword>
<dbReference type="InterPro" id="IPR051447">
    <property type="entry name" value="Lipoprotein-release_system"/>
</dbReference>
<keyword evidence="5 7" id="KW-1133">Transmembrane helix</keyword>
<comment type="subcellular location">
    <subcellularLocation>
        <location evidence="1">Cell membrane</location>
        <topology evidence="1">Multi-pass membrane protein</topology>
    </subcellularLocation>
</comment>
<dbReference type="Pfam" id="PF02687">
    <property type="entry name" value="FtsX"/>
    <property type="match status" value="2"/>
</dbReference>
<dbReference type="InterPro" id="IPR003838">
    <property type="entry name" value="ABC3_permease_C"/>
</dbReference>
<dbReference type="Proteomes" id="UP000028870">
    <property type="component" value="Unassembled WGS sequence"/>
</dbReference>
<feature type="domain" description="MacB-like periplasmic core" evidence="9">
    <location>
        <begin position="519"/>
        <end position="725"/>
    </location>
</feature>
<evidence type="ECO:0000256" key="7">
    <source>
        <dbReference type="SAM" id="Phobius"/>
    </source>
</evidence>
<evidence type="ECO:0000259" key="8">
    <source>
        <dbReference type="Pfam" id="PF02687"/>
    </source>
</evidence>
<dbReference type="EMBL" id="CCBB010000003">
    <property type="protein sequence ID" value="CDO10443.1"/>
    <property type="molecule type" value="Genomic_DNA"/>
</dbReference>
<keyword evidence="4 7" id="KW-0812">Transmembrane</keyword>
<protein>
    <submittedName>
        <fullName evidence="10">FtsX-like permease family protein</fullName>
    </submittedName>
</protein>